<dbReference type="InterPro" id="IPR036291">
    <property type="entry name" value="NAD(P)-bd_dom_sf"/>
</dbReference>
<dbReference type="PANTHER" id="PTHR42789:SF1">
    <property type="entry name" value="D-ISOMER SPECIFIC 2-HYDROXYACID DEHYDROGENASE FAMILY PROTEIN (AFU_ORTHOLOGUE AFUA_6G10090)"/>
    <property type="match status" value="1"/>
</dbReference>
<sequence length="329" mass="34753">MPKVLIAPREVAKFVGQFRDALDRAGLEITVLPPAEANEPTVDELLVALNGVEAVVAGSEPYTPQVLAAHPQLRVIARVGVGYDAVNVPAATAAGVAVTIAPGTNQGSVAEHAFALILGFTRHIPNRHATMAAGGWNRVMSVPLRGRTLGLAGLGRIGKAVATRAAAFEMRVLAYDPLPDTAFCDAHGIALVSFDQLLREADFLSLHLPLTAETRHVINHASLARMKPGAVLVNTSRGGLVREADLITALRDGPLGGAALDVFEVEPTPANNPLRTLPNVVLTPHAAGVDVQSLEDMARSAAQAIASIRRGEWPVEKVVNPEVRAKFLW</sequence>
<dbReference type="Proteomes" id="UP000503447">
    <property type="component" value="Chromosome"/>
</dbReference>
<keyword evidence="8" id="KW-1185">Reference proteome</keyword>
<dbReference type="SUPFAM" id="SSF51735">
    <property type="entry name" value="NAD(P)-binding Rossmann-fold domains"/>
    <property type="match status" value="1"/>
</dbReference>
<dbReference type="InterPro" id="IPR029753">
    <property type="entry name" value="D-isomer_DH_CS"/>
</dbReference>
<dbReference type="RefSeq" id="WP_171474984.1">
    <property type="nucleotide sequence ID" value="NZ_CP053452.2"/>
</dbReference>
<protein>
    <submittedName>
        <fullName evidence="7">D-3-phosphoglycerate dehydrogenase</fullName>
        <ecNumber evidence="7">1.1.1.95</ecNumber>
    </submittedName>
</protein>
<keyword evidence="3" id="KW-0520">NAD</keyword>
<dbReference type="Pfam" id="PF02826">
    <property type="entry name" value="2-Hacid_dh_C"/>
    <property type="match status" value="1"/>
</dbReference>
<reference evidence="8" key="1">
    <citation type="submission" date="2020-05" db="EMBL/GenBank/DDBJ databases">
        <title>Frigoriglobus tundricola gen. nov., sp. nov., a psychrotolerant cellulolytic planctomycete of the family Gemmataceae with two divergent copies of 16S rRNA gene.</title>
        <authorList>
            <person name="Kulichevskaya I.S."/>
            <person name="Ivanova A.A."/>
            <person name="Naumoff D.G."/>
            <person name="Beletsky A.V."/>
            <person name="Rijpstra W.I.C."/>
            <person name="Sinninghe Damste J.S."/>
            <person name="Mardanov A.V."/>
            <person name="Ravin N.V."/>
            <person name="Dedysh S.N."/>
        </authorList>
    </citation>
    <scope>NUCLEOTIDE SEQUENCE [LARGE SCALE GENOMIC DNA]</scope>
    <source>
        <strain evidence="8">PL17</strain>
    </source>
</reference>
<evidence type="ECO:0000256" key="2">
    <source>
        <dbReference type="ARBA" id="ARBA00023002"/>
    </source>
</evidence>
<name>A0A6M5Z3X6_9BACT</name>
<dbReference type="GO" id="GO:0051287">
    <property type="term" value="F:NAD binding"/>
    <property type="evidence" value="ECO:0007669"/>
    <property type="project" value="InterPro"/>
</dbReference>
<accession>A0A6M5Z3X6</accession>
<feature type="domain" description="D-isomer specific 2-hydroxyacid dehydrogenase NAD-binding" evidence="6">
    <location>
        <begin position="114"/>
        <end position="287"/>
    </location>
</feature>
<evidence type="ECO:0000256" key="1">
    <source>
        <dbReference type="ARBA" id="ARBA00005854"/>
    </source>
</evidence>
<dbReference type="InterPro" id="IPR050857">
    <property type="entry name" value="D-2-hydroxyacid_DH"/>
</dbReference>
<evidence type="ECO:0000259" key="5">
    <source>
        <dbReference type="Pfam" id="PF00389"/>
    </source>
</evidence>
<evidence type="ECO:0000259" key="6">
    <source>
        <dbReference type="Pfam" id="PF02826"/>
    </source>
</evidence>
<proteinExistence type="inferred from homology"/>
<evidence type="ECO:0000313" key="8">
    <source>
        <dbReference type="Proteomes" id="UP000503447"/>
    </source>
</evidence>
<dbReference type="KEGG" id="ftj:FTUN_7798"/>
<dbReference type="PANTHER" id="PTHR42789">
    <property type="entry name" value="D-ISOMER SPECIFIC 2-HYDROXYACID DEHYDROGENASE FAMILY PROTEIN (AFU_ORTHOLOGUE AFUA_6G10090)"/>
    <property type="match status" value="1"/>
</dbReference>
<dbReference type="Gene3D" id="3.40.50.720">
    <property type="entry name" value="NAD(P)-binding Rossmann-like Domain"/>
    <property type="match status" value="2"/>
</dbReference>
<keyword evidence="2 4" id="KW-0560">Oxidoreductase</keyword>
<organism evidence="7 8">
    <name type="scientific">Frigoriglobus tundricola</name>
    <dbReference type="NCBI Taxonomy" id="2774151"/>
    <lineage>
        <taxon>Bacteria</taxon>
        <taxon>Pseudomonadati</taxon>
        <taxon>Planctomycetota</taxon>
        <taxon>Planctomycetia</taxon>
        <taxon>Gemmatales</taxon>
        <taxon>Gemmataceae</taxon>
        <taxon>Frigoriglobus</taxon>
    </lineage>
</organism>
<comment type="similarity">
    <text evidence="1 4">Belongs to the D-isomer specific 2-hydroxyacid dehydrogenase family.</text>
</comment>
<feature type="domain" description="D-isomer specific 2-hydroxyacid dehydrogenase catalytic" evidence="5">
    <location>
        <begin position="28"/>
        <end position="315"/>
    </location>
</feature>
<dbReference type="InterPro" id="IPR006140">
    <property type="entry name" value="D-isomer_DH_NAD-bd"/>
</dbReference>
<evidence type="ECO:0000313" key="7">
    <source>
        <dbReference type="EMBL" id="QJX00174.1"/>
    </source>
</evidence>
<dbReference type="Pfam" id="PF00389">
    <property type="entry name" value="2-Hacid_dh"/>
    <property type="match status" value="1"/>
</dbReference>
<evidence type="ECO:0000256" key="3">
    <source>
        <dbReference type="ARBA" id="ARBA00023027"/>
    </source>
</evidence>
<dbReference type="SUPFAM" id="SSF52283">
    <property type="entry name" value="Formate/glycerate dehydrogenase catalytic domain-like"/>
    <property type="match status" value="1"/>
</dbReference>
<dbReference type="PROSITE" id="PS00670">
    <property type="entry name" value="D_2_HYDROXYACID_DH_2"/>
    <property type="match status" value="1"/>
</dbReference>
<dbReference type="GO" id="GO:0004617">
    <property type="term" value="F:phosphoglycerate dehydrogenase activity"/>
    <property type="evidence" value="ECO:0007669"/>
    <property type="project" value="UniProtKB-EC"/>
</dbReference>
<evidence type="ECO:0000256" key="4">
    <source>
        <dbReference type="RuleBase" id="RU003719"/>
    </source>
</evidence>
<dbReference type="InterPro" id="IPR006139">
    <property type="entry name" value="D-isomer_2_OHA_DH_cat_dom"/>
</dbReference>
<dbReference type="CDD" id="cd12172">
    <property type="entry name" value="PGDH_like_2"/>
    <property type="match status" value="1"/>
</dbReference>
<dbReference type="EMBL" id="CP053452">
    <property type="protein sequence ID" value="QJX00174.1"/>
    <property type="molecule type" value="Genomic_DNA"/>
</dbReference>
<gene>
    <name evidence="7" type="ORF">FTUN_7798</name>
</gene>
<dbReference type="AlphaFoldDB" id="A0A6M5Z3X6"/>
<dbReference type="EC" id="1.1.1.95" evidence="7"/>
<dbReference type="FunFam" id="3.40.50.720:FF:000203">
    <property type="entry name" value="D-3-phosphoglycerate dehydrogenase (SerA)"/>
    <property type="match status" value="1"/>
</dbReference>